<gene>
    <name evidence="1" type="ORF">RRG08_013145</name>
</gene>
<evidence type="ECO:0000313" key="1">
    <source>
        <dbReference type="EMBL" id="KAK3778881.1"/>
    </source>
</evidence>
<evidence type="ECO:0000313" key="2">
    <source>
        <dbReference type="Proteomes" id="UP001283361"/>
    </source>
</evidence>
<proteinExistence type="predicted"/>
<dbReference type="EMBL" id="JAWDGP010002895">
    <property type="protein sequence ID" value="KAK3778881.1"/>
    <property type="molecule type" value="Genomic_DNA"/>
</dbReference>
<accession>A0AAE1A1E9</accession>
<organism evidence="1 2">
    <name type="scientific">Elysia crispata</name>
    <name type="common">lettuce slug</name>
    <dbReference type="NCBI Taxonomy" id="231223"/>
    <lineage>
        <taxon>Eukaryota</taxon>
        <taxon>Metazoa</taxon>
        <taxon>Spiralia</taxon>
        <taxon>Lophotrochozoa</taxon>
        <taxon>Mollusca</taxon>
        <taxon>Gastropoda</taxon>
        <taxon>Heterobranchia</taxon>
        <taxon>Euthyneura</taxon>
        <taxon>Panpulmonata</taxon>
        <taxon>Sacoglossa</taxon>
        <taxon>Placobranchoidea</taxon>
        <taxon>Plakobranchidae</taxon>
        <taxon>Elysia</taxon>
    </lineage>
</organism>
<dbReference type="AlphaFoldDB" id="A0AAE1A1E9"/>
<comment type="caution">
    <text evidence="1">The sequence shown here is derived from an EMBL/GenBank/DDBJ whole genome shotgun (WGS) entry which is preliminary data.</text>
</comment>
<protein>
    <submittedName>
        <fullName evidence="1">Uncharacterized protein</fullName>
    </submittedName>
</protein>
<dbReference type="Proteomes" id="UP001283361">
    <property type="component" value="Unassembled WGS sequence"/>
</dbReference>
<reference evidence="1" key="1">
    <citation type="journal article" date="2023" name="G3 (Bethesda)">
        <title>A reference genome for the long-term kleptoplast-retaining sea slug Elysia crispata morphotype clarki.</title>
        <authorList>
            <person name="Eastman K.E."/>
            <person name="Pendleton A.L."/>
            <person name="Shaikh M.A."/>
            <person name="Suttiyut T."/>
            <person name="Ogas R."/>
            <person name="Tomko P."/>
            <person name="Gavelis G."/>
            <person name="Widhalm J.R."/>
            <person name="Wisecaver J.H."/>
        </authorList>
    </citation>
    <scope>NUCLEOTIDE SEQUENCE</scope>
    <source>
        <strain evidence="1">ECLA1</strain>
    </source>
</reference>
<keyword evidence="2" id="KW-1185">Reference proteome</keyword>
<sequence>MINLGPAEAIITGQIITKNALCTLRLERLETYTVTRGRLGIGFPYHPGPYIFLKSNLSPLQDVGDGPDDPPVDSRTWNLRISSGQPVSSWDGHLLAGSRRTPAVEDMRRRIAKRIV</sequence>
<name>A0AAE1A1E9_9GAST</name>